<accession>A0A0C1NBA2</accession>
<name>A0A0C1NBA2_9CYAN</name>
<dbReference type="InterPro" id="IPR013762">
    <property type="entry name" value="Integrase-like_cat_sf"/>
</dbReference>
<evidence type="ECO:0000256" key="3">
    <source>
        <dbReference type="ARBA" id="ARBA00023125"/>
    </source>
</evidence>
<dbReference type="PROSITE" id="PS51898">
    <property type="entry name" value="TYR_RECOMBINASE"/>
    <property type="match status" value="1"/>
</dbReference>
<evidence type="ECO:0000259" key="6">
    <source>
        <dbReference type="PROSITE" id="PS51898"/>
    </source>
</evidence>
<comment type="caution">
    <text evidence="8">The sequence shown here is derived from an EMBL/GenBank/DDBJ whole genome shotgun (WGS) entry which is preliminary data.</text>
</comment>
<evidence type="ECO:0000259" key="7">
    <source>
        <dbReference type="PROSITE" id="PS51900"/>
    </source>
</evidence>
<dbReference type="InterPro" id="IPR004107">
    <property type="entry name" value="Integrase_SAM-like_N"/>
</dbReference>
<protein>
    <recommendedName>
        <fullName evidence="9">Integrase</fullName>
    </recommendedName>
</protein>
<dbReference type="Pfam" id="PF02899">
    <property type="entry name" value="Phage_int_SAM_1"/>
    <property type="match status" value="1"/>
</dbReference>
<comment type="similarity">
    <text evidence="1">Belongs to the 'phage' integrase family.</text>
</comment>
<dbReference type="InterPro" id="IPR011010">
    <property type="entry name" value="DNA_brk_join_enz"/>
</dbReference>
<gene>
    <name evidence="8" type="ORF">DA73_0224930</name>
</gene>
<dbReference type="PANTHER" id="PTHR30349">
    <property type="entry name" value="PHAGE INTEGRASE-RELATED"/>
    <property type="match status" value="1"/>
</dbReference>
<evidence type="ECO:0000313" key="8">
    <source>
        <dbReference type="EMBL" id="KIE09956.1"/>
    </source>
</evidence>
<reference evidence="8" key="1">
    <citation type="journal article" date="2015" name="Genome Announc.">
        <title>Draft Genome Sequence of Tolypothrix boutellei Strain VB521301.</title>
        <authorList>
            <person name="Chandrababunaidu M.M."/>
            <person name="Singh D."/>
            <person name="Sen D."/>
            <person name="Bhan S."/>
            <person name="Das S."/>
            <person name="Gupta A."/>
            <person name="Adhikary S.P."/>
            <person name="Tripathy S."/>
        </authorList>
    </citation>
    <scope>NUCLEOTIDE SEQUENCE</scope>
    <source>
        <strain evidence="8">VB521301</strain>
    </source>
</reference>
<proteinExistence type="inferred from homology"/>
<dbReference type="EMBL" id="JHEG02000053">
    <property type="protein sequence ID" value="KIE09956.1"/>
    <property type="molecule type" value="Genomic_DNA"/>
</dbReference>
<dbReference type="CDD" id="cd00397">
    <property type="entry name" value="DNA_BRE_C"/>
    <property type="match status" value="1"/>
</dbReference>
<feature type="domain" description="Tyr recombinase" evidence="6">
    <location>
        <begin position="109"/>
        <end position="300"/>
    </location>
</feature>
<dbReference type="GO" id="GO:0006310">
    <property type="term" value="P:DNA recombination"/>
    <property type="evidence" value="ECO:0007669"/>
    <property type="project" value="UniProtKB-KW"/>
</dbReference>
<dbReference type="AlphaFoldDB" id="A0A0C1NBA2"/>
<dbReference type="PANTHER" id="PTHR30349:SF41">
    <property type="entry name" value="INTEGRASE_RECOMBINASE PROTEIN MJ0367-RELATED"/>
    <property type="match status" value="1"/>
</dbReference>
<dbReference type="PROSITE" id="PS51900">
    <property type="entry name" value="CB"/>
    <property type="match status" value="1"/>
</dbReference>
<dbReference type="InterPro" id="IPR002104">
    <property type="entry name" value="Integrase_catalytic"/>
</dbReference>
<dbReference type="Pfam" id="PF00589">
    <property type="entry name" value="Phage_integrase"/>
    <property type="match status" value="1"/>
</dbReference>
<dbReference type="GO" id="GO:0015074">
    <property type="term" value="P:DNA integration"/>
    <property type="evidence" value="ECO:0007669"/>
    <property type="project" value="UniProtKB-KW"/>
</dbReference>
<keyword evidence="4" id="KW-0233">DNA recombination</keyword>
<dbReference type="SUPFAM" id="SSF56349">
    <property type="entry name" value="DNA breaking-rejoining enzymes"/>
    <property type="match status" value="1"/>
</dbReference>
<dbReference type="STRING" id="1479485.DA73_0224930"/>
<sequence>MQLQQLLFEYEAFLVSRTHKSTTDTYMRIIRQLVLWITNQNSSSGIFEQFSKDVLKTYITHLEATGYSATHLARVKSAISGFARWLIESKGILISNPTSGLSIPQQPFQGNSELSQSQRQILQKLVLVDGKKRSLAIWALGYWAGCSVSDIAWLRETDTHISLKQGWISVGYKIGKVRDINLITEARRPLCEYIYSDERNHESRYTFTSQRHERLTEAGIHRWWKNIKSLALPQEYPLIESVTFHDLRHDFAHRMCQAGWTLEQVAYYLGHMTKWGTPSLQTTARYQYRSAATHVKSLSHNE</sequence>
<evidence type="ECO:0000256" key="1">
    <source>
        <dbReference type="ARBA" id="ARBA00008857"/>
    </source>
</evidence>
<dbReference type="InterPro" id="IPR010998">
    <property type="entry name" value="Integrase_recombinase_N"/>
</dbReference>
<dbReference type="InterPro" id="IPR050090">
    <property type="entry name" value="Tyrosine_recombinase_XerCD"/>
</dbReference>
<organism evidence="8">
    <name type="scientific">Tolypothrix bouteillei VB521301</name>
    <dbReference type="NCBI Taxonomy" id="1479485"/>
    <lineage>
        <taxon>Bacteria</taxon>
        <taxon>Bacillati</taxon>
        <taxon>Cyanobacteriota</taxon>
        <taxon>Cyanophyceae</taxon>
        <taxon>Nostocales</taxon>
        <taxon>Tolypothrichaceae</taxon>
        <taxon>Tolypothrix</taxon>
    </lineage>
</organism>
<keyword evidence="3 5" id="KW-0238">DNA-binding</keyword>
<dbReference type="InterPro" id="IPR044068">
    <property type="entry name" value="CB"/>
</dbReference>
<evidence type="ECO:0000256" key="2">
    <source>
        <dbReference type="ARBA" id="ARBA00022908"/>
    </source>
</evidence>
<dbReference type="Gene3D" id="1.10.443.10">
    <property type="entry name" value="Intergrase catalytic core"/>
    <property type="match status" value="1"/>
</dbReference>
<evidence type="ECO:0000256" key="5">
    <source>
        <dbReference type="PROSITE-ProRule" id="PRU01248"/>
    </source>
</evidence>
<evidence type="ECO:0008006" key="9">
    <source>
        <dbReference type="Google" id="ProtNLM"/>
    </source>
</evidence>
<dbReference type="Gene3D" id="1.10.150.130">
    <property type="match status" value="1"/>
</dbReference>
<feature type="domain" description="Core-binding (CB)" evidence="7">
    <location>
        <begin position="1"/>
        <end position="87"/>
    </location>
</feature>
<keyword evidence="2" id="KW-0229">DNA integration</keyword>
<dbReference type="GO" id="GO:0003677">
    <property type="term" value="F:DNA binding"/>
    <property type="evidence" value="ECO:0007669"/>
    <property type="project" value="UniProtKB-UniRule"/>
</dbReference>
<evidence type="ECO:0000256" key="4">
    <source>
        <dbReference type="ARBA" id="ARBA00023172"/>
    </source>
</evidence>